<dbReference type="PANTHER" id="PTHR40780">
    <property type="entry name" value="DUF3669 DOMAIN-CONTAINING PROTEIN"/>
    <property type="match status" value="1"/>
</dbReference>
<feature type="compositionally biased region" description="Basic and acidic residues" evidence="1">
    <location>
        <begin position="1"/>
        <end position="27"/>
    </location>
</feature>
<evidence type="ECO:0000313" key="3">
    <source>
        <dbReference type="EMBL" id="KAK8224780.1"/>
    </source>
</evidence>
<name>A0ABR1YC49_9PEZI</name>
<dbReference type="Pfam" id="PF12417">
    <property type="entry name" value="DUF3669"/>
    <property type="match status" value="1"/>
</dbReference>
<accession>A0ABR1YC49</accession>
<protein>
    <recommendedName>
        <fullName evidence="2">DUF3669 domain-containing protein</fullName>
    </recommendedName>
</protein>
<organism evidence="3 4">
    <name type="scientific">Phyllosticta capitalensis</name>
    <dbReference type="NCBI Taxonomy" id="121624"/>
    <lineage>
        <taxon>Eukaryota</taxon>
        <taxon>Fungi</taxon>
        <taxon>Dikarya</taxon>
        <taxon>Ascomycota</taxon>
        <taxon>Pezizomycotina</taxon>
        <taxon>Dothideomycetes</taxon>
        <taxon>Dothideomycetes incertae sedis</taxon>
        <taxon>Botryosphaeriales</taxon>
        <taxon>Phyllostictaceae</taxon>
        <taxon>Phyllosticta</taxon>
    </lineage>
</organism>
<gene>
    <name evidence="3" type="ORF">HDK90DRAFT_421337</name>
</gene>
<sequence length="400" mass="45220">MHEEHSDDRAIDHSGQEETKEEGDREQSCSLVSGDGTPSGLISLRRCLHQALTSQSSVLSASTLSKISPSGQLRRIGAGSCGTVFKIPETHKCIKIAPVHQDPVNERLLAVRAHKEFSYVRELMEDLFKIMLPRVPMPHELASPAEALWESFPQTRFPESYKLPRRPSALVSTRIFPLSKTVREALVRLFFPPDIHAKTLADETSKNCLIRLYLGANAPENATRHRDSLENFPLYHDMATEILLLVDEYAKSMAVALAVLHWAARCSGEDSEWVLGRAPVEDEAALPVNCKRPGACLWLRDFDKAKSLDFDDHDDEFCLLRMLAGVTNNDPYLPNPKSSSRELWELFRQTYKDASERVMANYKHTLPSRFFGQGVDMPEAFLQKWGKWAGDDEELEIVFE</sequence>
<dbReference type="EMBL" id="JBBWRZ010000012">
    <property type="protein sequence ID" value="KAK8224780.1"/>
    <property type="molecule type" value="Genomic_DNA"/>
</dbReference>
<dbReference type="PANTHER" id="PTHR40780:SF2">
    <property type="entry name" value="DUF3669 DOMAIN-CONTAINING PROTEIN"/>
    <property type="match status" value="1"/>
</dbReference>
<feature type="region of interest" description="Disordered" evidence="1">
    <location>
        <begin position="1"/>
        <end position="33"/>
    </location>
</feature>
<keyword evidence="4" id="KW-1185">Reference proteome</keyword>
<evidence type="ECO:0000256" key="1">
    <source>
        <dbReference type="SAM" id="MobiDB-lite"/>
    </source>
</evidence>
<feature type="domain" description="DUF3669" evidence="2">
    <location>
        <begin position="297"/>
        <end position="361"/>
    </location>
</feature>
<proteinExistence type="predicted"/>
<evidence type="ECO:0000313" key="4">
    <source>
        <dbReference type="Proteomes" id="UP001492380"/>
    </source>
</evidence>
<dbReference type="InterPro" id="IPR022137">
    <property type="entry name" value="Znf_prot_DUF3669"/>
</dbReference>
<comment type="caution">
    <text evidence="3">The sequence shown here is derived from an EMBL/GenBank/DDBJ whole genome shotgun (WGS) entry which is preliminary data.</text>
</comment>
<reference evidence="3 4" key="1">
    <citation type="submission" date="2024-04" db="EMBL/GenBank/DDBJ databases">
        <title>Phyllosticta paracitricarpa is synonymous to the EU quarantine fungus P. citricarpa based on phylogenomic analyses.</title>
        <authorList>
            <consortium name="Lawrence Berkeley National Laboratory"/>
            <person name="Van Ingen-Buijs V.A."/>
            <person name="Van Westerhoven A.C."/>
            <person name="Haridas S."/>
            <person name="Skiadas P."/>
            <person name="Martin F."/>
            <person name="Groenewald J.Z."/>
            <person name="Crous P.W."/>
            <person name="Seidl M.F."/>
        </authorList>
    </citation>
    <scope>NUCLEOTIDE SEQUENCE [LARGE SCALE GENOMIC DNA]</scope>
    <source>
        <strain evidence="3 4">CBS 123374</strain>
    </source>
</reference>
<evidence type="ECO:0000259" key="2">
    <source>
        <dbReference type="Pfam" id="PF12417"/>
    </source>
</evidence>
<dbReference type="Proteomes" id="UP001492380">
    <property type="component" value="Unassembled WGS sequence"/>
</dbReference>